<dbReference type="Pfam" id="PF22936">
    <property type="entry name" value="Pol_BBD"/>
    <property type="match status" value="1"/>
</dbReference>
<feature type="domain" description="Retrovirus-related Pol polyprotein from transposon TNT 1-94-like beta-barrel" evidence="1">
    <location>
        <begin position="125"/>
        <end position="181"/>
    </location>
</feature>
<evidence type="ECO:0000313" key="2">
    <source>
        <dbReference type="EMBL" id="MBW0526691.1"/>
    </source>
</evidence>
<evidence type="ECO:0000313" key="3">
    <source>
        <dbReference type="Proteomes" id="UP000765509"/>
    </source>
</evidence>
<comment type="caution">
    <text evidence="2">The sequence shown here is derived from an EMBL/GenBank/DDBJ whole genome shotgun (WGS) entry which is preliminary data.</text>
</comment>
<proteinExistence type="predicted"/>
<dbReference type="AlphaFoldDB" id="A0A9Q3I263"/>
<name>A0A9Q3I263_9BASI</name>
<dbReference type="InterPro" id="IPR054722">
    <property type="entry name" value="PolX-like_BBD"/>
</dbReference>
<keyword evidence="3" id="KW-1185">Reference proteome</keyword>
<accession>A0A9Q3I263</accession>
<dbReference type="EMBL" id="AVOT02032868">
    <property type="protein sequence ID" value="MBW0526691.1"/>
    <property type="molecule type" value="Genomic_DNA"/>
</dbReference>
<gene>
    <name evidence="2" type="ORF">O181_066406</name>
</gene>
<sequence>MEASSRADRKFGAFKQGISDDSNKPRQQLNTRSKDWILKHILPSKPCFWCFEWGHWKQYCPIRLACKPKQADSQLKDPAVKLKKSSFLSHPALAKVDFFEDNLFFEAHVAAVEDMKVFAELVLLYSGATHNVTNNQSLFQDFQPINISLSVATAEKYPVVRVGTVVFGVDGGQITLKKALYCIVCGEVNFVHGIFQLVQGSITYCSWPCKDRWFIKILTSPACHAIKDAKGWLFWDTGRQIFVRGALVIFDEAGGMSGCEGNAEIVKVIEATRIAESSMIDKIEGQDTVFSLMLMNVGVKSGAPMTYEEALASTNKALWEAAMKDELSSLEDMGVWEEVFPPERGVYFEDKYGGGGGVV</sequence>
<dbReference type="Proteomes" id="UP000765509">
    <property type="component" value="Unassembled WGS sequence"/>
</dbReference>
<evidence type="ECO:0000259" key="1">
    <source>
        <dbReference type="Pfam" id="PF22936"/>
    </source>
</evidence>
<dbReference type="OrthoDB" id="2516795at2759"/>
<organism evidence="2 3">
    <name type="scientific">Austropuccinia psidii MF-1</name>
    <dbReference type="NCBI Taxonomy" id="1389203"/>
    <lineage>
        <taxon>Eukaryota</taxon>
        <taxon>Fungi</taxon>
        <taxon>Dikarya</taxon>
        <taxon>Basidiomycota</taxon>
        <taxon>Pucciniomycotina</taxon>
        <taxon>Pucciniomycetes</taxon>
        <taxon>Pucciniales</taxon>
        <taxon>Sphaerophragmiaceae</taxon>
        <taxon>Austropuccinia</taxon>
    </lineage>
</organism>
<reference evidence="2" key="1">
    <citation type="submission" date="2021-03" db="EMBL/GenBank/DDBJ databases">
        <title>Draft genome sequence of rust myrtle Austropuccinia psidii MF-1, a brazilian biotype.</title>
        <authorList>
            <person name="Quecine M.C."/>
            <person name="Pachon D.M.R."/>
            <person name="Bonatelli M.L."/>
            <person name="Correr F.H."/>
            <person name="Franceschini L.M."/>
            <person name="Leite T.F."/>
            <person name="Margarido G.R.A."/>
            <person name="Almeida C.A."/>
            <person name="Ferrarezi J.A."/>
            <person name="Labate C.A."/>
        </authorList>
    </citation>
    <scope>NUCLEOTIDE SEQUENCE</scope>
    <source>
        <strain evidence="2">MF-1</strain>
    </source>
</reference>
<protein>
    <recommendedName>
        <fullName evidence="1">Retrovirus-related Pol polyprotein from transposon TNT 1-94-like beta-barrel domain-containing protein</fullName>
    </recommendedName>
</protein>